<dbReference type="Pfam" id="PF13401">
    <property type="entry name" value="AAA_22"/>
    <property type="match status" value="1"/>
</dbReference>
<dbReference type="InterPro" id="IPR027417">
    <property type="entry name" value="P-loop_NTPase"/>
</dbReference>
<gene>
    <name evidence="3" type="ORF">I2501_10175</name>
</gene>
<evidence type="ECO:0000313" key="3">
    <source>
        <dbReference type="EMBL" id="MBF9068398.1"/>
    </source>
</evidence>
<feature type="compositionally biased region" description="Basic residues" evidence="1">
    <location>
        <begin position="574"/>
        <end position="584"/>
    </location>
</feature>
<feature type="region of interest" description="Disordered" evidence="1">
    <location>
        <begin position="538"/>
        <end position="595"/>
    </location>
</feature>
<sequence>MQVGDVTGGTVIVGDNNTVHLVKITARPVRRSPISQLPRPVADPLIGRERDVQVLRTAVETRQLVQVWGASGVGKSALLRHLARTLPRGPEGVAYIEAGGRTADDIAQAIFDISFDAPKYKPSPEVLKEHLKTLKLRIYLDDAGLDERNLRRLLDMAEQSTFVLTSQQPTALSGVHAVQLAGLTAPAAAELVHTLLGRELRQDETRIVKALCAAVEGNPLKLRRIAMSAQTGKGLPGITDLPELLPALVRQLAPEERDLLHLLGSLSGAELAARHLNDLLGRTDAATLAGGLVRHGLLIASETGYGCPPDVAACVLGTRKTEFPADPLCRTLTAWVEDTATTPDDVAAHFQALDLAVLRAETRGSAQLGVALARAASPKLALSRQFDAWGSLLGAGWTVARTAGDKKAEEFFLHEARTRRRAIGRAAQTTALVLEAEVLFKELATLHAHALAAPHLSTAAAALTPPPIHLLPAPHVVANPPTFTPPPTTPPPVHVTPPVHMARPVFDLTKATQQPPAAAHATGTHPSAVHVPKKIDLSKPHASHTGHAPHSSHASHAAHASHAPHSGHTGHAAHATHHAAHHTAHAAAHASHAAASAGGHTAVATGVAATGKAGGMSALALTCTIGAVAVVGVGATIYATNQSSVDPACTAMASTWSSEVSQYNSDFTAFQSASDNSTQSSDAQNEINDLQAIASTVQQAQSQAKSSSVQSDLNTILTLDQQLVQQFQTFANGPQNSTFDDTSQVNSLNSAVQSLQSDCGS</sequence>
<feature type="domain" description="ORC1/DEAH AAA+ ATPase" evidence="2">
    <location>
        <begin position="61"/>
        <end position="137"/>
    </location>
</feature>
<proteinExistence type="predicted"/>
<dbReference type="GO" id="GO:0016887">
    <property type="term" value="F:ATP hydrolysis activity"/>
    <property type="evidence" value="ECO:0007669"/>
    <property type="project" value="InterPro"/>
</dbReference>
<keyword evidence="4" id="KW-1185">Reference proteome</keyword>
<evidence type="ECO:0000259" key="2">
    <source>
        <dbReference type="Pfam" id="PF13401"/>
    </source>
</evidence>
<evidence type="ECO:0000313" key="4">
    <source>
        <dbReference type="Proteomes" id="UP000657385"/>
    </source>
</evidence>
<dbReference type="Gene3D" id="3.40.50.300">
    <property type="entry name" value="P-loop containing nucleotide triphosphate hydrolases"/>
    <property type="match status" value="1"/>
</dbReference>
<organism evidence="3 4">
    <name type="scientific">Streptacidiphilus fuscans</name>
    <dbReference type="NCBI Taxonomy" id="2789292"/>
    <lineage>
        <taxon>Bacteria</taxon>
        <taxon>Bacillati</taxon>
        <taxon>Actinomycetota</taxon>
        <taxon>Actinomycetes</taxon>
        <taxon>Kitasatosporales</taxon>
        <taxon>Streptomycetaceae</taxon>
        <taxon>Streptacidiphilus</taxon>
    </lineage>
</organism>
<protein>
    <recommendedName>
        <fullName evidence="2">ORC1/DEAH AAA+ ATPase domain-containing protein</fullName>
    </recommendedName>
</protein>
<dbReference type="InterPro" id="IPR049945">
    <property type="entry name" value="AAA_22"/>
</dbReference>
<feature type="compositionally biased region" description="Low complexity" evidence="1">
    <location>
        <begin position="543"/>
        <end position="573"/>
    </location>
</feature>
<name>A0A931B1A3_9ACTN</name>
<evidence type="ECO:0000256" key="1">
    <source>
        <dbReference type="SAM" id="MobiDB-lite"/>
    </source>
</evidence>
<dbReference type="RefSeq" id="WP_196193533.1">
    <property type="nucleotide sequence ID" value="NZ_JADPRT010000003.1"/>
</dbReference>
<comment type="caution">
    <text evidence="3">The sequence shown here is derived from an EMBL/GenBank/DDBJ whole genome shotgun (WGS) entry which is preliminary data.</text>
</comment>
<dbReference type="EMBL" id="JADPRT010000003">
    <property type="protein sequence ID" value="MBF9068398.1"/>
    <property type="molecule type" value="Genomic_DNA"/>
</dbReference>
<reference evidence="3" key="1">
    <citation type="submission" date="2020-11" db="EMBL/GenBank/DDBJ databases">
        <title>Isolation and identification of active actinomycetes.</title>
        <authorList>
            <person name="Yu B."/>
        </authorList>
    </citation>
    <scope>NUCLEOTIDE SEQUENCE</scope>
    <source>
        <strain evidence="3">NEAU-YB345</strain>
    </source>
</reference>
<feature type="compositionally biased region" description="Low complexity" evidence="1">
    <location>
        <begin position="585"/>
        <end position="595"/>
    </location>
</feature>
<dbReference type="Proteomes" id="UP000657385">
    <property type="component" value="Unassembled WGS sequence"/>
</dbReference>
<dbReference type="AlphaFoldDB" id="A0A931B1A3"/>
<accession>A0A931B1A3</accession>
<dbReference type="SUPFAM" id="SSF52540">
    <property type="entry name" value="P-loop containing nucleoside triphosphate hydrolases"/>
    <property type="match status" value="1"/>
</dbReference>